<reference evidence="3 4" key="1">
    <citation type="journal article" date="2015" name="Stand. Genomic Sci.">
        <title>Genomic Encyclopedia of Bacterial and Archaeal Type Strains, Phase III: the genomes of soil and plant-associated and newly described type strains.</title>
        <authorList>
            <person name="Whitman W.B."/>
            <person name="Woyke T."/>
            <person name="Klenk H.P."/>
            <person name="Zhou Y."/>
            <person name="Lilburn T.G."/>
            <person name="Beck B.J."/>
            <person name="De Vos P."/>
            <person name="Vandamme P."/>
            <person name="Eisen J.A."/>
            <person name="Garrity G."/>
            <person name="Hugenholtz P."/>
            <person name="Kyrpides N.C."/>
        </authorList>
    </citation>
    <scope>NUCLEOTIDE SEQUENCE [LARGE SCALE GENOMIC DNA]</scope>
    <source>
        <strain evidence="3 4">CECT 8445</strain>
    </source>
</reference>
<dbReference type="GO" id="GO:0005829">
    <property type="term" value="C:cytosol"/>
    <property type="evidence" value="ECO:0007669"/>
    <property type="project" value="TreeGrafter"/>
</dbReference>
<comment type="caution">
    <text evidence="3">The sequence shown here is derived from an EMBL/GenBank/DDBJ whole genome shotgun (WGS) entry which is preliminary data.</text>
</comment>
<evidence type="ECO:0000313" key="3">
    <source>
        <dbReference type="EMBL" id="TCK66732.1"/>
    </source>
</evidence>
<sequence length="349" mass="40173">MKILVIQQKMIGDVLTSSILIEALKQKYPDGELHYLINSHTFPVVQNNPFIDKIVFFEPKHKAIRHLIKLGKTIKSEKYDIVIDVYAKISSLLLTYLSKSKIRIGYRKYYTPLAYNTIVERKKTPEYNSSLALENRMKLLEPLGISFSPILPKIYLTEKEKQEAKQSLQAQGLNLQYPTYMISVLGSSPKKTYPAEYMAKCLDYLTEATLNLQLLFNYIPKQEEEAKAIFNFCNKATQKHIFFDIYGKSLREFLAITANCDALIGNEGGAVNMAKALDIPTFTIFNPVLKKQNWFGASETKKHVAVHLEDYNDQIHEAANSSKDVENLYKKFKPEYFREKLLAFLKTIQ</sequence>
<dbReference type="InterPro" id="IPR002201">
    <property type="entry name" value="Glyco_trans_9"/>
</dbReference>
<dbReference type="Gene3D" id="3.40.50.2000">
    <property type="entry name" value="Glycogen Phosphorylase B"/>
    <property type="match status" value="2"/>
</dbReference>
<evidence type="ECO:0000313" key="4">
    <source>
        <dbReference type="Proteomes" id="UP000295714"/>
    </source>
</evidence>
<proteinExistence type="predicted"/>
<dbReference type="PANTHER" id="PTHR30160:SF7">
    <property type="entry name" value="ADP-HEPTOSE--LPS HEPTOSYLTRANSFERASE 2"/>
    <property type="match status" value="1"/>
</dbReference>
<dbReference type="Proteomes" id="UP000295714">
    <property type="component" value="Unassembled WGS sequence"/>
</dbReference>
<dbReference type="Pfam" id="PF01075">
    <property type="entry name" value="Glyco_transf_9"/>
    <property type="match status" value="1"/>
</dbReference>
<protein>
    <submittedName>
        <fullName evidence="3">Heptosyltransferase-2</fullName>
    </submittedName>
</protein>
<gene>
    <name evidence="3" type="ORF">DFQ05_2006</name>
</gene>
<dbReference type="PANTHER" id="PTHR30160">
    <property type="entry name" value="TETRAACYLDISACCHARIDE 4'-KINASE-RELATED"/>
    <property type="match status" value="1"/>
</dbReference>
<name>A0A4R1KP03_9FLAO</name>
<evidence type="ECO:0000256" key="1">
    <source>
        <dbReference type="ARBA" id="ARBA00022676"/>
    </source>
</evidence>
<dbReference type="CDD" id="cd03789">
    <property type="entry name" value="GT9_LPS_heptosyltransferase"/>
    <property type="match status" value="1"/>
</dbReference>
<keyword evidence="2 3" id="KW-0808">Transferase</keyword>
<dbReference type="AlphaFoldDB" id="A0A4R1KP03"/>
<dbReference type="EMBL" id="SMGI01000003">
    <property type="protein sequence ID" value="TCK66732.1"/>
    <property type="molecule type" value="Genomic_DNA"/>
</dbReference>
<keyword evidence="4" id="KW-1185">Reference proteome</keyword>
<dbReference type="OrthoDB" id="9772349at2"/>
<dbReference type="GO" id="GO:0009244">
    <property type="term" value="P:lipopolysaccharide core region biosynthetic process"/>
    <property type="evidence" value="ECO:0007669"/>
    <property type="project" value="TreeGrafter"/>
</dbReference>
<organism evidence="3 4">
    <name type="scientific">Winogradskyella wandonensis</name>
    <dbReference type="NCBI Taxonomy" id="1442586"/>
    <lineage>
        <taxon>Bacteria</taxon>
        <taxon>Pseudomonadati</taxon>
        <taxon>Bacteroidota</taxon>
        <taxon>Flavobacteriia</taxon>
        <taxon>Flavobacteriales</taxon>
        <taxon>Flavobacteriaceae</taxon>
        <taxon>Winogradskyella</taxon>
    </lineage>
</organism>
<dbReference type="InterPro" id="IPR051199">
    <property type="entry name" value="LPS_LOS_Heptosyltrfase"/>
</dbReference>
<dbReference type="SUPFAM" id="SSF53756">
    <property type="entry name" value="UDP-Glycosyltransferase/glycogen phosphorylase"/>
    <property type="match status" value="1"/>
</dbReference>
<keyword evidence="1" id="KW-0328">Glycosyltransferase</keyword>
<evidence type="ECO:0000256" key="2">
    <source>
        <dbReference type="ARBA" id="ARBA00022679"/>
    </source>
</evidence>
<accession>A0A4R1KP03</accession>
<dbReference type="RefSeq" id="WP_132705252.1">
    <property type="nucleotide sequence ID" value="NZ_SMGI01000003.1"/>
</dbReference>
<dbReference type="GO" id="GO:0008713">
    <property type="term" value="F:ADP-heptose-lipopolysaccharide heptosyltransferase activity"/>
    <property type="evidence" value="ECO:0007669"/>
    <property type="project" value="TreeGrafter"/>
</dbReference>